<accession>A0A2T9Z7J2</accession>
<gene>
    <name evidence="2" type="ORF">BB560_005053</name>
</gene>
<protein>
    <submittedName>
        <fullName evidence="2">Uncharacterized protein</fullName>
    </submittedName>
</protein>
<evidence type="ECO:0000313" key="2">
    <source>
        <dbReference type="EMBL" id="PVV00563.1"/>
    </source>
</evidence>
<dbReference type="OrthoDB" id="5736179at2759"/>
<feature type="region of interest" description="Disordered" evidence="1">
    <location>
        <begin position="199"/>
        <end position="220"/>
    </location>
</feature>
<dbReference type="AlphaFoldDB" id="A0A2T9Z7J2"/>
<feature type="compositionally biased region" description="Polar residues" evidence="1">
    <location>
        <begin position="199"/>
        <end position="215"/>
    </location>
</feature>
<dbReference type="Proteomes" id="UP000245609">
    <property type="component" value="Unassembled WGS sequence"/>
</dbReference>
<reference evidence="2 3" key="1">
    <citation type="journal article" date="2018" name="MBio">
        <title>Comparative Genomics Reveals the Core Gene Toolbox for the Fungus-Insect Symbiosis.</title>
        <authorList>
            <person name="Wang Y."/>
            <person name="Stata M."/>
            <person name="Wang W."/>
            <person name="Stajich J.E."/>
            <person name="White M.M."/>
            <person name="Moncalvo J.M."/>
        </authorList>
    </citation>
    <scope>NUCLEOTIDE SEQUENCE [LARGE SCALE GENOMIC DNA]</scope>
    <source>
        <strain evidence="2 3">SC-DP-2</strain>
    </source>
</reference>
<sequence>MESPEFIVKTAVEFINARKCLDINTLLKLSCSILKQRLILLLDKESLNNSFINTTKEQDEMFLDYEGVLPASRKINLEENLDYAFKWQNDDSSLFIAEKWELITGYQTALSNSVLYSLKDEGQGTNAESVSALVNLSSTQDTENQDAIVAVILVHENHSWLVYNTMRINNWHLEKSLWYDSVLKAQASKHKNAISTFNTSQYAGESDGSPNSKGSMPNDEEYWDQFSELSDTSDNEQGEFTENLNSKSLQNQLSITSSQNLNSTIEEAILSIFKPSFNLHEDEFENNKQGYKKIRLHSDNKNNSVFNNNVLSINNNYNNIENSTSKNDQSLLHVKQMLESTAHFAKACGISQSSFLEMAKNSYKT</sequence>
<evidence type="ECO:0000256" key="1">
    <source>
        <dbReference type="SAM" id="MobiDB-lite"/>
    </source>
</evidence>
<dbReference type="EMBL" id="MBFS01001902">
    <property type="protein sequence ID" value="PVV00563.1"/>
    <property type="molecule type" value="Genomic_DNA"/>
</dbReference>
<name>A0A2T9Z7J2_9FUNG</name>
<organism evidence="2 3">
    <name type="scientific">Smittium megazygosporum</name>
    <dbReference type="NCBI Taxonomy" id="133381"/>
    <lineage>
        <taxon>Eukaryota</taxon>
        <taxon>Fungi</taxon>
        <taxon>Fungi incertae sedis</taxon>
        <taxon>Zoopagomycota</taxon>
        <taxon>Kickxellomycotina</taxon>
        <taxon>Harpellomycetes</taxon>
        <taxon>Harpellales</taxon>
        <taxon>Legeriomycetaceae</taxon>
        <taxon>Smittium</taxon>
    </lineage>
</organism>
<evidence type="ECO:0000313" key="3">
    <source>
        <dbReference type="Proteomes" id="UP000245609"/>
    </source>
</evidence>
<proteinExistence type="predicted"/>
<comment type="caution">
    <text evidence="2">The sequence shown here is derived from an EMBL/GenBank/DDBJ whole genome shotgun (WGS) entry which is preliminary data.</text>
</comment>
<keyword evidence="3" id="KW-1185">Reference proteome</keyword>